<dbReference type="EMBL" id="CAJVNV010000093">
    <property type="protein sequence ID" value="CAG8035358.1"/>
    <property type="molecule type" value="Genomic_DNA"/>
</dbReference>
<proteinExistence type="predicted"/>
<evidence type="ECO:0000313" key="2">
    <source>
        <dbReference type="Proteomes" id="UP001153461"/>
    </source>
</evidence>
<protein>
    <submittedName>
        <fullName evidence="1">Uncharacterized protein</fullName>
    </submittedName>
</protein>
<gene>
    <name evidence="1" type="ORF">PNAL_LOCUS2851</name>
</gene>
<dbReference type="Proteomes" id="UP001153461">
    <property type="component" value="Unassembled WGS sequence"/>
</dbReference>
<sequence>MDNTPFVGNNAYEGSFYLSYPNREPHWLLASSCLVLHSSLHSSLHALLSKHLTNFEPL</sequence>
<dbReference type="AlphaFoldDB" id="A0A9W4HJC7"/>
<name>A0A9W4HJC7_PENNA</name>
<comment type="caution">
    <text evidence="1">The sequence shown here is derived from an EMBL/GenBank/DDBJ whole genome shotgun (WGS) entry which is preliminary data.</text>
</comment>
<reference evidence="1" key="1">
    <citation type="submission" date="2021-07" db="EMBL/GenBank/DDBJ databases">
        <authorList>
            <person name="Branca A.L. A."/>
        </authorList>
    </citation>
    <scope>NUCLEOTIDE SEQUENCE</scope>
</reference>
<dbReference type="OrthoDB" id="6349953at2759"/>
<evidence type="ECO:0000313" key="1">
    <source>
        <dbReference type="EMBL" id="CAG8035358.1"/>
    </source>
</evidence>
<organism evidence="1 2">
    <name type="scientific">Penicillium nalgiovense</name>
    <dbReference type="NCBI Taxonomy" id="60175"/>
    <lineage>
        <taxon>Eukaryota</taxon>
        <taxon>Fungi</taxon>
        <taxon>Dikarya</taxon>
        <taxon>Ascomycota</taxon>
        <taxon>Pezizomycotina</taxon>
        <taxon>Eurotiomycetes</taxon>
        <taxon>Eurotiomycetidae</taxon>
        <taxon>Eurotiales</taxon>
        <taxon>Aspergillaceae</taxon>
        <taxon>Penicillium</taxon>
    </lineage>
</organism>
<accession>A0A9W4HJC7</accession>